<reference evidence="1" key="2">
    <citation type="submission" date="2015-06" db="UniProtKB">
        <authorList>
            <consortium name="EnsemblPlants"/>
        </authorList>
    </citation>
    <scope>IDENTIFICATION</scope>
</reference>
<dbReference type="OMA" id="CNTIARC"/>
<dbReference type="Proteomes" id="UP000008022">
    <property type="component" value="Unassembled WGS sequence"/>
</dbReference>
<protein>
    <submittedName>
        <fullName evidence="1">Uncharacterized protein</fullName>
    </submittedName>
</protein>
<evidence type="ECO:0000313" key="2">
    <source>
        <dbReference type="Proteomes" id="UP000008022"/>
    </source>
</evidence>
<reference evidence="2" key="1">
    <citation type="submission" date="2013-06" db="EMBL/GenBank/DDBJ databases">
        <authorList>
            <person name="Zhao Q."/>
        </authorList>
    </citation>
    <scope>NUCLEOTIDE SEQUENCE</scope>
    <source>
        <strain evidence="2">cv. W1943</strain>
    </source>
</reference>
<name>A0A0E0QVN1_ORYRU</name>
<accession>A0A0E0QVN1</accession>
<dbReference type="AlphaFoldDB" id="A0A0E0QVN1"/>
<keyword evidence="2" id="KW-1185">Reference proteome</keyword>
<sequence length="72" mass="7802">MGEEVAPACTYGDDAVAEEMLKNLYHLLLWPLCNTIARCHAEQGHIRVAAAVLSLATSLPPPLPWLCSFANP</sequence>
<dbReference type="EnsemblPlants" id="ORUFI10G00570.1">
    <property type="protein sequence ID" value="ORUFI10G00570.1"/>
    <property type="gene ID" value="ORUFI10G00570"/>
</dbReference>
<organism evidence="1 2">
    <name type="scientific">Oryza rufipogon</name>
    <name type="common">Brownbeard rice</name>
    <name type="synonym">Asian wild rice</name>
    <dbReference type="NCBI Taxonomy" id="4529"/>
    <lineage>
        <taxon>Eukaryota</taxon>
        <taxon>Viridiplantae</taxon>
        <taxon>Streptophyta</taxon>
        <taxon>Embryophyta</taxon>
        <taxon>Tracheophyta</taxon>
        <taxon>Spermatophyta</taxon>
        <taxon>Magnoliopsida</taxon>
        <taxon>Liliopsida</taxon>
        <taxon>Poales</taxon>
        <taxon>Poaceae</taxon>
        <taxon>BOP clade</taxon>
        <taxon>Oryzoideae</taxon>
        <taxon>Oryzeae</taxon>
        <taxon>Oryzinae</taxon>
        <taxon>Oryza</taxon>
    </lineage>
</organism>
<dbReference type="HOGENOM" id="CLU_2726676_0_0_1"/>
<proteinExistence type="predicted"/>
<dbReference type="Gramene" id="ORUFI10G00570.1">
    <property type="protein sequence ID" value="ORUFI10G00570.1"/>
    <property type="gene ID" value="ORUFI10G00570"/>
</dbReference>
<evidence type="ECO:0000313" key="1">
    <source>
        <dbReference type="EnsemblPlants" id="ORUFI10G00570.1"/>
    </source>
</evidence>